<reference evidence="2" key="1">
    <citation type="submission" date="2020-03" db="EMBL/GenBank/DDBJ databases">
        <title>The deep terrestrial virosphere.</title>
        <authorList>
            <person name="Holmfeldt K."/>
            <person name="Nilsson E."/>
            <person name="Simone D."/>
            <person name="Lopez-Fernandez M."/>
            <person name="Wu X."/>
            <person name="de Brujin I."/>
            <person name="Lundin D."/>
            <person name="Andersson A."/>
            <person name="Bertilsson S."/>
            <person name="Dopson M."/>
        </authorList>
    </citation>
    <scope>NUCLEOTIDE SEQUENCE</scope>
    <source>
        <strain evidence="2">MM415B03262</strain>
    </source>
</reference>
<dbReference type="EMBL" id="MT143011">
    <property type="protein sequence ID" value="QJA91760.1"/>
    <property type="molecule type" value="Genomic_DNA"/>
</dbReference>
<accession>A0A6M3LAK0</accession>
<feature type="compositionally biased region" description="Basic residues" evidence="1">
    <location>
        <begin position="1"/>
        <end position="12"/>
    </location>
</feature>
<evidence type="ECO:0000256" key="1">
    <source>
        <dbReference type="SAM" id="MobiDB-lite"/>
    </source>
</evidence>
<feature type="region of interest" description="Disordered" evidence="1">
    <location>
        <begin position="1"/>
        <end position="48"/>
    </location>
</feature>
<evidence type="ECO:0000313" key="2">
    <source>
        <dbReference type="EMBL" id="QJA91760.1"/>
    </source>
</evidence>
<sequence length="48" mass="5364">MASRNHKRKSRSQRWSARQRHPDTGPTVGKSAKREASAAGTDMANRKT</sequence>
<proteinExistence type="predicted"/>
<organism evidence="2">
    <name type="scientific">viral metagenome</name>
    <dbReference type="NCBI Taxonomy" id="1070528"/>
    <lineage>
        <taxon>unclassified sequences</taxon>
        <taxon>metagenomes</taxon>
        <taxon>organismal metagenomes</taxon>
    </lineage>
</organism>
<gene>
    <name evidence="2" type="ORF">MM415B03262_0011</name>
</gene>
<protein>
    <submittedName>
        <fullName evidence="2">Uncharacterized protein</fullName>
    </submittedName>
</protein>
<name>A0A6M3LAK0_9ZZZZ</name>
<dbReference type="AlphaFoldDB" id="A0A6M3LAK0"/>